<accession>A0A6A3GVL8</accession>
<dbReference type="InterPro" id="IPR013319">
    <property type="entry name" value="GH11/12"/>
</dbReference>
<dbReference type="Proteomes" id="UP000435112">
    <property type="component" value="Unassembled WGS sequence"/>
</dbReference>
<evidence type="ECO:0000313" key="5">
    <source>
        <dbReference type="Proteomes" id="UP000429607"/>
    </source>
</evidence>
<protein>
    <recommendedName>
        <fullName evidence="8">Pectate lyase</fullName>
    </recommendedName>
</protein>
<name>A0A6A3GVL8_9STRA</name>
<evidence type="ECO:0000313" key="4">
    <source>
        <dbReference type="EMBL" id="KAE9276205.1"/>
    </source>
</evidence>
<sequence length="90" mass="10070">MKGLFAGVVATTTFAVASAGDYCGQWDWAKSTNYIVYNNLWNKKAAASGSQCTGCWNTYRRPGQRQVGKRAEKQGDQVVVWERVGTRECW</sequence>
<proteinExistence type="predicted"/>
<dbReference type="EMBL" id="QXFU01006485">
    <property type="protein sequence ID" value="KAE8960888.1"/>
    <property type="molecule type" value="Genomic_DNA"/>
</dbReference>
<dbReference type="SUPFAM" id="SSF49899">
    <property type="entry name" value="Concanavalin A-like lectins/glucanases"/>
    <property type="match status" value="1"/>
</dbReference>
<keyword evidence="6" id="KW-1185">Reference proteome</keyword>
<evidence type="ECO:0000313" key="7">
    <source>
        <dbReference type="Proteomes" id="UP000435112"/>
    </source>
</evidence>
<dbReference type="OrthoDB" id="95118at2759"/>
<evidence type="ECO:0000256" key="1">
    <source>
        <dbReference type="SAM" id="SignalP"/>
    </source>
</evidence>
<dbReference type="EMBL" id="QXFT01004727">
    <property type="protein sequence ID" value="KAE9276205.1"/>
    <property type="molecule type" value="Genomic_DNA"/>
</dbReference>
<evidence type="ECO:0000313" key="2">
    <source>
        <dbReference type="EMBL" id="KAE8960173.1"/>
    </source>
</evidence>
<evidence type="ECO:0000313" key="3">
    <source>
        <dbReference type="EMBL" id="KAE8960888.1"/>
    </source>
</evidence>
<comment type="caution">
    <text evidence="3">The sequence shown here is derived from an EMBL/GenBank/DDBJ whole genome shotgun (WGS) entry which is preliminary data.</text>
</comment>
<reference evidence="5 7" key="1">
    <citation type="submission" date="2018-09" db="EMBL/GenBank/DDBJ databases">
        <title>Genomic investigation of the strawberry pathogen Phytophthora fragariae indicates pathogenicity is determined by transcriptional variation in three key races.</title>
        <authorList>
            <person name="Adams T.M."/>
            <person name="Armitage A.D."/>
            <person name="Sobczyk M.K."/>
            <person name="Bates H.J."/>
            <person name="Dunwell J.M."/>
            <person name="Nellist C.F."/>
            <person name="Harrison R.J."/>
        </authorList>
    </citation>
    <scope>NUCLEOTIDE SEQUENCE [LARGE SCALE GENOMIC DNA]</scope>
    <source>
        <strain evidence="2 5">SCRP249</strain>
        <strain evidence="3 7">SCRP324</strain>
        <strain evidence="4 6">SCRP333</strain>
    </source>
</reference>
<organism evidence="3 7">
    <name type="scientific">Phytophthora rubi</name>
    <dbReference type="NCBI Taxonomy" id="129364"/>
    <lineage>
        <taxon>Eukaryota</taxon>
        <taxon>Sar</taxon>
        <taxon>Stramenopiles</taxon>
        <taxon>Oomycota</taxon>
        <taxon>Peronosporomycetes</taxon>
        <taxon>Peronosporales</taxon>
        <taxon>Peronosporaceae</taxon>
        <taxon>Phytophthora</taxon>
    </lineage>
</organism>
<dbReference type="InterPro" id="IPR013320">
    <property type="entry name" value="ConA-like_dom_sf"/>
</dbReference>
<dbReference type="GO" id="GO:0004553">
    <property type="term" value="F:hydrolase activity, hydrolyzing O-glycosyl compounds"/>
    <property type="evidence" value="ECO:0007669"/>
    <property type="project" value="InterPro"/>
</dbReference>
<dbReference type="Proteomes" id="UP000429607">
    <property type="component" value="Unassembled WGS sequence"/>
</dbReference>
<evidence type="ECO:0008006" key="8">
    <source>
        <dbReference type="Google" id="ProtNLM"/>
    </source>
</evidence>
<feature type="chain" id="PRO_5036164014" description="Pectate lyase" evidence="1">
    <location>
        <begin position="20"/>
        <end position="90"/>
    </location>
</feature>
<dbReference type="Gene3D" id="2.60.120.180">
    <property type="match status" value="1"/>
</dbReference>
<dbReference type="AlphaFoldDB" id="A0A6A3GVL8"/>
<evidence type="ECO:0000313" key="6">
    <source>
        <dbReference type="Proteomes" id="UP000434957"/>
    </source>
</evidence>
<dbReference type="Proteomes" id="UP000434957">
    <property type="component" value="Unassembled WGS sequence"/>
</dbReference>
<keyword evidence="1" id="KW-0732">Signal</keyword>
<gene>
    <name evidence="2" type="ORF">PR001_g30471</name>
    <name evidence="3" type="ORF">PR002_g30075</name>
    <name evidence="4" type="ORF">PR003_g29126</name>
</gene>
<dbReference type="EMBL" id="QXFV01006892">
    <property type="protein sequence ID" value="KAE8960173.1"/>
    <property type="molecule type" value="Genomic_DNA"/>
</dbReference>
<feature type="signal peptide" evidence="1">
    <location>
        <begin position="1"/>
        <end position="19"/>
    </location>
</feature>